<name>A0A8S0UIS7_OLEEU</name>
<reference evidence="2 3" key="1">
    <citation type="submission" date="2019-12" db="EMBL/GenBank/DDBJ databases">
        <authorList>
            <person name="Alioto T."/>
            <person name="Alioto T."/>
            <person name="Gomez Garrido J."/>
        </authorList>
    </citation>
    <scope>NUCLEOTIDE SEQUENCE [LARGE SCALE GENOMIC DNA]</scope>
</reference>
<dbReference type="PANTHER" id="PTHR37187:SF7">
    <property type="entry name" value="EXPRESSED PROTEIN"/>
    <property type="match status" value="1"/>
</dbReference>
<dbReference type="OrthoDB" id="914290at2759"/>
<feature type="compositionally biased region" description="Basic residues" evidence="1">
    <location>
        <begin position="1"/>
        <end position="15"/>
    </location>
</feature>
<comment type="caution">
    <text evidence="2">The sequence shown here is derived from an EMBL/GenBank/DDBJ whole genome shotgun (WGS) entry which is preliminary data.</text>
</comment>
<evidence type="ECO:0000313" key="2">
    <source>
        <dbReference type="EMBL" id="CAA3016737.1"/>
    </source>
</evidence>
<organism evidence="2 3">
    <name type="scientific">Olea europaea subsp. europaea</name>
    <dbReference type="NCBI Taxonomy" id="158383"/>
    <lineage>
        <taxon>Eukaryota</taxon>
        <taxon>Viridiplantae</taxon>
        <taxon>Streptophyta</taxon>
        <taxon>Embryophyta</taxon>
        <taxon>Tracheophyta</taxon>
        <taxon>Spermatophyta</taxon>
        <taxon>Magnoliopsida</taxon>
        <taxon>eudicotyledons</taxon>
        <taxon>Gunneridae</taxon>
        <taxon>Pentapetalae</taxon>
        <taxon>asterids</taxon>
        <taxon>lamiids</taxon>
        <taxon>Lamiales</taxon>
        <taxon>Oleaceae</taxon>
        <taxon>Oleeae</taxon>
        <taxon>Olea</taxon>
    </lineage>
</organism>
<evidence type="ECO:0000313" key="3">
    <source>
        <dbReference type="Proteomes" id="UP000594638"/>
    </source>
</evidence>
<keyword evidence="3" id="KW-1185">Reference proteome</keyword>
<feature type="region of interest" description="Disordered" evidence="1">
    <location>
        <begin position="1"/>
        <end position="86"/>
    </location>
</feature>
<gene>
    <name evidence="2" type="ORF">OLEA9_A092712</name>
</gene>
<accession>A0A8S0UIS7</accession>
<protein>
    <submittedName>
        <fullName evidence="2">Uncharacterized protein</fullName>
    </submittedName>
</protein>
<dbReference type="Gramene" id="OE9A092712T3">
    <property type="protein sequence ID" value="OE9A092712C3"/>
    <property type="gene ID" value="OE9A092712"/>
</dbReference>
<dbReference type="EMBL" id="CACTIH010007642">
    <property type="protein sequence ID" value="CAA3016737.1"/>
    <property type="molecule type" value="Genomic_DNA"/>
</dbReference>
<feature type="compositionally biased region" description="Basic and acidic residues" evidence="1">
    <location>
        <begin position="36"/>
        <end position="51"/>
    </location>
</feature>
<dbReference type="Proteomes" id="UP000594638">
    <property type="component" value="Unassembled WGS sequence"/>
</dbReference>
<evidence type="ECO:0000256" key="1">
    <source>
        <dbReference type="SAM" id="MobiDB-lite"/>
    </source>
</evidence>
<dbReference type="PANTHER" id="PTHR37187">
    <property type="entry name" value="EXPRESSED PROTEIN"/>
    <property type="match status" value="1"/>
</dbReference>
<feature type="region of interest" description="Disordered" evidence="1">
    <location>
        <begin position="278"/>
        <end position="298"/>
    </location>
</feature>
<sequence length="362" mass="40557">MPSNAKKRKAAKRKKGVESSSNNNSNSIPQGSTAESHGDDDLKHQDDKESDGGEVSSPASQEHCSHQHYFTENEEVEVEQEHKTSNVLSVEGTNNEAFREQKSMVGDKSIVLIERDLNGEDESDRKDIKIVYDGGEAGSSNNCSSDDESHVVEDGKIVVESVTFVDSAKLDNFLFGRQAEEIDVVSVEEDSDLVEETCPFIDSEKISILDEKVQLRTSAIFELKANEMEKLSYVGEKVIISATIVDVVSERNEDVPTDRLIEIAAATSNAKECGIQENDDKLTPSYTAPKVDPSKEVEREKDNKFPEVLVVFFYCRITSILRRRSHLNLCYFLLICRCWQLLVPHIQCKLLHGRVAVDSLRR</sequence>
<dbReference type="AlphaFoldDB" id="A0A8S0UIS7"/>
<proteinExistence type="predicted"/>